<comment type="caution">
    <text evidence="3">The sequence shown here is derived from an EMBL/GenBank/DDBJ whole genome shotgun (WGS) entry which is preliminary data.</text>
</comment>
<organism evidence="3">
    <name type="scientific">mine drainage metagenome</name>
    <dbReference type="NCBI Taxonomy" id="410659"/>
    <lineage>
        <taxon>unclassified sequences</taxon>
        <taxon>metagenomes</taxon>
        <taxon>ecological metagenomes</taxon>
    </lineage>
</organism>
<dbReference type="PANTHER" id="PTHR45947">
    <property type="entry name" value="SULFOQUINOVOSYL TRANSFERASE SQD2"/>
    <property type="match status" value="1"/>
</dbReference>
<gene>
    <name evidence="3" type="ORF">B2A_15125</name>
</gene>
<dbReference type="Pfam" id="PF13439">
    <property type="entry name" value="Glyco_transf_4"/>
    <property type="match status" value="1"/>
</dbReference>
<dbReference type="InterPro" id="IPR028098">
    <property type="entry name" value="Glyco_trans_4-like_N"/>
</dbReference>
<dbReference type="Pfam" id="PF00534">
    <property type="entry name" value="Glycos_transf_1"/>
    <property type="match status" value="1"/>
</dbReference>
<dbReference type="CDD" id="cd03801">
    <property type="entry name" value="GT4_PimA-like"/>
    <property type="match status" value="1"/>
</dbReference>
<dbReference type="Gene3D" id="3.40.50.2000">
    <property type="entry name" value="Glycogen Phosphorylase B"/>
    <property type="match status" value="2"/>
</dbReference>
<sequence>MRVLFAIAHLDKGGGQAVQCAQLVQRLAPRVEGELLVLRSAGGVPPDPAPPYLTTVGELRFPAGLREMRRAIRDRAAHYDLVQVFDPYYSLPAARLARARPLVVRMGGHPVEDLASRYGSAARVALSLLNPWLYLETTVVVNARHLERAFPHGPARYIPNGVDPGRFRAPRHPDRARSAFGLPTGVPLVAFTGKLIPRKNIEDLYWLVEALPGLHLALAGTDQEPGYGDRYHRSVRAAFPRALDRVHPVGELPVDRVPEFLEGADLFAFPSRLEGMPNSLLEAMAAGLPVVAADTPAHREILPARSSFLYRSRAELLAAVRSLIEEPDRAARFGSEARHWATDRFGFDAAVDAYLRLYAELVGSGTSRPGPTTAGP</sequence>
<dbReference type="InterPro" id="IPR050194">
    <property type="entry name" value="Glycosyltransferase_grp1"/>
</dbReference>
<dbReference type="GO" id="GO:0016757">
    <property type="term" value="F:glycosyltransferase activity"/>
    <property type="evidence" value="ECO:0007669"/>
    <property type="project" value="UniProtKB-KW"/>
</dbReference>
<accession>T0ZD58</accession>
<dbReference type="SUPFAM" id="SSF53756">
    <property type="entry name" value="UDP-Glycosyltransferase/glycogen phosphorylase"/>
    <property type="match status" value="1"/>
</dbReference>
<protein>
    <submittedName>
        <fullName evidence="3">Glycosyl transferase group 1</fullName>
        <ecNumber evidence="3">2.4.-.-</ecNumber>
    </submittedName>
</protein>
<evidence type="ECO:0000259" key="2">
    <source>
        <dbReference type="Pfam" id="PF13439"/>
    </source>
</evidence>
<evidence type="ECO:0000313" key="3">
    <source>
        <dbReference type="EMBL" id="EQD27740.1"/>
    </source>
</evidence>
<feature type="domain" description="Glycosyltransferase subfamily 4-like N-terminal" evidence="2">
    <location>
        <begin position="14"/>
        <end position="165"/>
    </location>
</feature>
<dbReference type="EMBL" id="AUZZ01011006">
    <property type="protein sequence ID" value="EQD27740.1"/>
    <property type="molecule type" value="Genomic_DNA"/>
</dbReference>
<dbReference type="InterPro" id="IPR001296">
    <property type="entry name" value="Glyco_trans_1"/>
</dbReference>
<evidence type="ECO:0000259" key="1">
    <source>
        <dbReference type="Pfam" id="PF00534"/>
    </source>
</evidence>
<reference evidence="3" key="1">
    <citation type="submission" date="2013-08" db="EMBL/GenBank/DDBJ databases">
        <authorList>
            <person name="Mendez C."/>
            <person name="Richter M."/>
            <person name="Ferrer M."/>
            <person name="Sanchez J."/>
        </authorList>
    </citation>
    <scope>NUCLEOTIDE SEQUENCE</scope>
</reference>
<feature type="domain" description="Glycosyl transferase family 1" evidence="1">
    <location>
        <begin position="177"/>
        <end position="340"/>
    </location>
</feature>
<keyword evidence="3" id="KW-0808">Transferase</keyword>
<dbReference type="EC" id="2.4.-.-" evidence="3"/>
<reference evidence="3" key="2">
    <citation type="journal article" date="2014" name="ISME J.">
        <title>Microbial stratification in low pH oxic and suboxic macroscopic growths along an acid mine drainage.</title>
        <authorList>
            <person name="Mendez-Garcia C."/>
            <person name="Mesa V."/>
            <person name="Sprenger R.R."/>
            <person name="Richter M."/>
            <person name="Diez M.S."/>
            <person name="Solano J."/>
            <person name="Bargiela R."/>
            <person name="Golyshina O.V."/>
            <person name="Manteca A."/>
            <person name="Ramos J.L."/>
            <person name="Gallego J.R."/>
            <person name="Llorente I."/>
            <person name="Martins Dos Santos V.A."/>
            <person name="Jensen O.N."/>
            <person name="Pelaez A.I."/>
            <person name="Sanchez J."/>
            <person name="Ferrer M."/>
        </authorList>
    </citation>
    <scope>NUCLEOTIDE SEQUENCE</scope>
</reference>
<name>T0ZD58_9ZZZZ</name>
<proteinExistence type="predicted"/>
<keyword evidence="3" id="KW-0328">Glycosyltransferase</keyword>
<dbReference type="AlphaFoldDB" id="T0ZD58"/>
<dbReference type="PANTHER" id="PTHR45947:SF3">
    <property type="entry name" value="SULFOQUINOVOSYL TRANSFERASE SQD2"/>
    <property type="match status" value="1"/>
</dbReference>